<dbReference type="Pfam" id="PF00899">
    <property type="entry name" value="ThiF"/>
    <property type="match status" value="1"/>
</dbReference>
<sequence length="242" mass="26787">MYDVYSRMELLLGQTGVDRLGRAQIAVFGLGGVGSYAVEALARCGVGSLTLVDHDVVSATNINRQLFALHSTIGRKKVQVAKERIRDIDENILVHTYETFYNKDTSGMFDLRGYDYIVDAIDSMESKLLLIEQAKLCHTPVISCLATEGKLNPSRFEITDISRTGNICPAAKKMRTELRKKGIRKVKVLYSRERCPKKMTEARNGEIVDGSISFVPSVAGMLIAGEVVRDILTENGKGLNKK</sequence>
<proteinExistence type="predicted"/>
<dbReference type="Proteomes" id="UP001549106">
    <property type="component" value="Unassembled WGS sequence"/>
</dbReference>
<dbReference type="CDD" id="cd00755">
    <property type="entry name" value="YgdL_like"/>
    <property type="match status" value="1"/>
</dbReference>
<accession>A0ABV2M567</accession>
<dbReference type="EMBL" id="JBEPMJ010000019">
    <property type="protein sequence ID" value="MET3751234.1"/>
    <property type="molecule type" value="Genomic_DNA"/>
</dbReference>
<dbReference type="RefSeq" id="WP_257465031.1">
    <property type="nucleotide sequence ID" value="NZ_BAABXP010000002.1"/>
</dbReference>
<organism evidence="2 3">
    <name type="scientific">Blautia caecimuris</name>
    <dbReference type="NCBI Taxonomy" id="1796615"/>
    <lineage>
        <taxon>Bacteria</taxon>
        <taxon>Bacillati</taxon>
        <taxon>Bacillota</taxon>
        <taxon>Clostridia</taxon>
        <taxon>Lachnospirales</taxon>
        <taxon>Lachnospiraceae</taxon>
        <taxon>Blautia</taxon>
    </lineage>
</organism>
<comment type="caution">
    <text evidence="2">The sequence shown here is derived from an EMBL/GenBank/DDBJ whole genome shotgun (WGS) entry which is preliminary data.</text>
</comment>
<reference evidence="2 3" key="1">
    <citation type="submission" date="2024-06" db="EMBL/GenBank/DDBJ databases">
        <title>Genomic Encyclopedia of Type Strains, Phase IV (KMG-IV): sequencing the most valuable type-strain genomes for metagenomic binning, comparative biology and taxonomic classification.</title>
        <authorList>
            <person name="Goeker M."/>
        </authorList>
    </citation>
    <scope>NUCLEOTIDE SEQUENCE [LARGE SCALE GENOMIC DNA]</scope>
    <source>
        <strain evidence="2 3">DSM 29492</strain>
    </source>
</reference>
<dbReference type="InterPro" id="IPR045886">
    <property type="entry name" value="ThiF/MoeB/HesA"/>
</dbReference>
<feature type="domain" description="THIF-type NAD/FAD binding fold" evidence="1">
    <location>
        <begin position="7"/>
        <end position="234"/>
    </location>
</feature>
<dbReference type="Gene3D" id="3.40.50.720">
    <property type="entry name" value="NAD(P)-binding Rossmann-like Domain"/>
    <property type="match status" value="1"/>
</dbReference>
<evidence type="ECO:0000313" key="3">
    <source>
        <dbReference type="Proteomes" id="UP001549106"/>
    </source>
</evidence>
<dbReference type="PANTHER" id="PTHR43267:SF1">
    <property type="entry name" value="TRNA THREONYLCARBAMOYLADENOSINE DEHYDRATASE"/>
    <property type="match status" value="1"/>
</dbReference>
<name>A0ABV2M567_9FIRM</name>
<dbReference type="PANTHER" id="PTHR43267">
    <property type="entry name" value="TRNA THREONYLCARBAMOYLADENOSINE DEHYDRATASE"/>
    <property type="match status" value="1"/>
</dbReference>
<dbReference type="SUPFAM" id="SSF69572">
    <property type="entry name" value="Activating enzymes of the ubiquitin-like proteins"/>
    <property type="match status" value="1"/>
</dbReference>
<keyword evidence="3" id="KW-1185">Reference proteome</keyword>
<gene>
    <name evidence="2" type="ORF">ABID24_002492</name>
</gene>
<dbReference type="InterPro" id="IPR035985">
    <property type="entry name" value="Ubiquitin-activating_enz"/>
</dbReference>
<dbReference type="InterPro" id="IPR000594">
    <property type="entry name" value="ThiF_NAD_FAD-bd"/>
</dbReference>
<evidence type="ECO:0000313" key="2">
    <source>
        <dbReference type="EMBL" id="MET3751234.1"/>
    </source>
</evidence>
<protein>
    <submittedName>
        <fullName evidence="2">tRNA A37 threonylcarbamoyladenosine dehydratase</fullName>
    </submittedName>
</protein>
<evidence type="ECO:0000259" key="1">
    <source>
        <dbReference type="Pfam" id="PF00899"/>
    </source>
</evidence>